<gene>
    <name evidence="1" type="ORF">ANCCAN_22790</name>
</gene>
<dbReference type="AlphaFoldDB" id="A0A368FK94"/>
<proteinExistence type="predicted"/>
<dbReference type="EMBL" id="JOJR01001306">
    <property type="protein sequence ID" value="RCN31419.1"/>
    <property type="molecule type" value="Genomic_DNA"/>
</dbReference>
<sequence length="140" mass="15887">MTAFVTAANVSMTYVFRLGPRCGENEMFYRTCVPDTESCDYAGDGMVVQICTYNTCGCKPGFRYRNSHGKCLKDCSSGDANHFSLLYFIYIEFRYICSQFYLKLSCLGQQFRLKLQYKAEAGKKVSSMHRERTPTGSCTA</sequence>
<reference evidence="1 2" key="1">
    <citation type="submission" date="2014-10" db="EMBL/GenBank/DDBJ databases">
        <title>Draft genome of the hookworm Ancylostoma caninum.</title>
        <authorList>
            <person name="Mitreva M."/>
        </authorList>
    </citation>
    <scope>NUCLEOTIDE SEQUENCE [LARGE SCALE GENOMIC DNA]</scope>
    <source>
        <strain evidence="1 2">Baltimore</strain>
    </source>
</reference>
<dbReference type="Proteomes" id="UP000252519">
    <property type="component" value="Unassembled WGS sequence"/>
</dbReference>
<name>A0A368FK94_ANCCA</name>
<protein>
    <recommendedName>
        <fullName evidence="3">TIL domain-containing protein</fullName>
    </recommendedName>
</protein>
<organism evidence="1 2">
    <name type="scientific">Ancylostoma caninum</name>
    <name type="common">Dog hookworm</name>
    <dbReference type="NCBI Taxonomy" id="29170"/>
    <lineage>
        <taxon>Eukaryota</taxon>
        <taxon>Metazoa</taxon>
        <taxon>Ecdysozoa</taxon>
        <taxon>Nematoda</taxon>
        <taxon>Chromadorea</taxon>
        <taxon>Rhabditida</taxon>
        <taxon>Rhabditina</taxon>
        <taxon>Rhabditomorpha</taxon>
        <taxon>Strongyloidea</taxon>
        <taxon>Ancylostomatidae</taxon>
        <taxon>Ancylostomatinae</taxon>
        <taxon>Ancylostoma</taxon>
    </lineage>
</organism>
<accession>A0A368FK94</accession>
<evidence type="ECO:0000313" key="1">
    <source>
        <dbReference type="EMBL" id="RCN31419.1"/>
    </source>
</evidence>
<comment type="caution">
    <text evidence="1">The sequence shown here is derived from an EMBL/GenBank/DDBJ whole genome shotgun (WGS) entry which is preliminary data.</text>
</comment>
<evidence type="ECO:0008006" key="3">
    <source>
        <dbReference type="Google" id="ProtNLM"/>
    </source>
</evidence>
<dbReference type="OrthoDB" id="10459309at2759"/>
<keyword evidence="2" id="KW-1185">Reference proteome</keyword>
<evidence type="ECO:0000313" key="2">
    <source>
        <dbReference type="Proteomes" id="UP000252519"/>
    </source>
</evidence>